<dbReference type="EMBL" id="CP127294">
    <property type="protein sequence ID" value="WIX75143.1"/>
    <property type="molecule type" value="Genomic_DNA"/>
</dbReference>
<accession>A0A9Y2MRQ6</accession>
<dbReference type="SUPFAM" id="SSF55469">
    <property type="entry name" value="FMN-dependent nitroreductase-like"/>
    <property type="match status" value="1"/>
</dbReference>
<evidence type="ECO:0000313" key="2">
    <source>
        <dbReference type="Proteomes" id="UP001236014"/>
    </source>
</evidence>
<proteinExistence type="predicted"/>
<evidence type="ECO:0008006" key="3">
    <source>
        <dbReference type="Google" id="ProtNLM"/>
    </source>
</evidence>
<gene>
    <name evidence="1" type="ORF">QRX50_26740</name>
</gene>
<protein>
    <recommendedName>
        <fullName evidence="3">Nitroreductase domain-containing protein</fullName>
    </recommendedName>
</protein>
<reference evidence="1 2" key="1">
    <citation type="submission" date="2023-06" db="EMBL/GenBank/DDBJ databases">
        <authorList>
            <person name="Oyuntsetseg B."/>
            <person name="Kim S.B."/>
        </authorList>
    </citation>
    <scope>NUCLEOTIDE SEQUENCE [LARGE SCALE GENOMIC DNA]</scope>
    <source>
        <strain evidence="1 2">2-15</strain>
    </source>
</reference>
<keyword evidence="2" id="KW-1185">Reference proteome</keyword>
<dbReference type="Proteomes" id="UP001236014">
    <property type="component" value="Chromosome"/>
</dbReference>
<dbReference type="Gene3D" id="3.40.109.10">
    <property type="entry name" value="NADH Oxidase"/>
    <property type="match status" value="1"/>
</dbReference>
<dbReference type="GO" id="GO:0016491">
    <property type="term" value="F:oxidoreductase activity"/>
    <property type="evidence" value="ECO:0007669"/>
    <property type="project" value="InterPro"/>
</dbReference>
<dbReference type="AlphaFoldDB" id="A0A9Y2MRQ6"/>
<dbReference type="RefSeq" id="WP_285965920.1">
    <property type="nucleotide sequence ID" value="NZ_CP127294.1"/>
</dbReference>
<sequence length="301" mass="32859">MPVGHLTLEQVRSVLLAATTPPPLAGGRPWRFRCTPEAIELYADPVPVAWDAGSGHRDQLLDCGAALLNLRLAIRAQGCYPDVRLLPDAGRPELLAVVRPHGRDPAAPVDQRLADAVSLRRSNRAPFTPATVDPSVQRELRRAAEIERAWLATVSPAQQPQLREILRRAWQDDQAMPGSEARLSDLDVEPDRLLVVIGSLNDVPLSRLQAGQALQRVLLTATAAGLSASFLPQVVAPMTLRRELRQLLGGGLWPQIMLRLGHGAPVHQGARADLEDVVTSDERPFRAVASRLDRVPPRAPR</sequence>
<dbReference type="InterPro" id="IPR000415">
    <property type="entry name" value="Nitroreductase-like"/>
</dbReference>
<name>A0A9Y2MRQ6_9PSEU</name>
<organism evidence="1 2">
    <name type="scientific">Amycolatopsis carbonis</name>
    <dbReference type="NCBI Taxonomy" id="715471"/>
    <lineage>
        <taxon>Bacteria</taxon>
        <taxon>Bacillati</taxon>
        <taxon>Actinomycetota</taxon>
        <taxon>Actinomycetes</taxon>
        <taxon>Pseudonocardiales</taxon>
        <taxon>Pseudonocardiaceae</taxon>
        <taxon>Amycolatopsis</taxon>
    </lineage>
</organism>
<dbReference type="KEGG" id="acab:QRX50_26740"/>
<evidence type="ECO:0000313" key="1">
    <source>
        <dbReference type="EMBL" id="WIX75143.1"/>
    </source>
</evidence>